<feature type="coiled-coil region" evidence="20">
    <location>
        <begin position="1166"/>
        <end position="1193"/>
    </location>
</feature>
<feature type="transmembrane region" description="Helical" evidence="19">
    <location>
        <begin position="157"/>
        <end position="176"/>
    </location>
</feature>
<feature type="transmembrane region" description="Helical" evidence="19">
    <location>
        <begin position="232"/>
        <end position="252"/>
    </location>
</feature>
<evidence type="ECO:0000256" key="18">
    <source>
        <dbReference type="PROSITE-ProRule" id="PRU00169"/>
    </source>
</evidence>
<keyword evidence="6 18" id="KW-0597">Phosphoprotein</keyword>
<dbReference type="SMART" id="SM00448">
    <property type="entry name" value="REC"/>
    <property type="match status" value="1"/>
</dbReference>
<dbReference type="PRINTS" id="PR00344">
    <property type="entry name" value="BCTRLSENSOR"/>
</dbReference>
<dbReference type="CDD" id="cd16922">
    <property type="entry name" value="HATPase_EvgS-ArcB-TorS-like"/>
    <property type="match status" value="1"/>
</dbReference>
<feature type="domain" description="Histidine kinase" evidence="22">
    <location>
        <begin position="657"/>
        <end position="872"/>
    </location>
</feature>
<feature type="transmembrane region" description="Helical" evidence="19">
    <location>
        <begin position="122"/>
        <end position="142"/>
    </location>
</feature>
<feature type="region of interest" description="Disordered" evidence="21">
    <location>
        <begin position="1133"/>
        <end position="1154"/>
    </location>
</feature>
<keyword evidence="9" id="KW-0547">Nucleotide-binding</keyword>
<feature type="domain" description="Response regulatory" evidence="23">
    <location>
        <begin position="894"/>
        <end position="1013"/>
    </location>
</feature>
<evidence type="ECO:0000256" key="14">
    <source>
        <dbReference type="ARBA" id="ARBA00023136"/>
    </source>
</evidence>
<dbReference type="SMART" id="SM00073">
    <property type="entry name" value="HPT"/>
    <property type="match status" value="1"/>
</dbReference>
<dbReference type="InterPro" id="IPR003594">
    <property type="entry name" value="HATPase_dom"/>
</dbReference>
<dbReference type="GO" id="GO:0005886">
    <property type="term" value="C:plasma membrane"/>
    <property type="evidence" value="ECO:0007669"/>
    <property type="project" value="UniProtKB-SubCell"/>
</dbReference>
<dbReference type="GO" id="GO:0005524">
    <property type="term" value="F:ATP binding"/>
    <property type="evidence" value="ECO:0007669"/>
    <property type="project" value="UniProtKB-KW"/>
</dbReference>
<dbReference type="PROSITE" id="PS50894">
    <property type="entry name" value="HPT"/>
    <property type="match status" value="1"/>
</dbReference>
<dbReference type="InterPro" id="IPR011006">
    <property type="entry name" value="CheY-like_superfamily"/>
</dbReference>
<evidence type="ECO:0000256" key="12">
    <source>
        <dbReference type="ARBA" id="ARBA00022989"/>
    </source>
</evidence>
<evidence type="ECO:0000256" key="13">
    <source>
        <dbReference type="ARBA" id="ARBA00023012"/>
    </source>
</evidence>
<dbReference type="SUPFAM" id="SSF52172">
    <property type="entry name" value="CheY-like"/>
    <property type="match status" value="1"/>
</dbReference>
<dbReference type="SUPFAM" id="SSF55874">
    <property type="entry name" value="ATPase domain of HSP90 chaperone/DNA topoisomerase II/histidine kinase"/>
    <property type="match status" value="1"/>
</dbReference>
<comment type="subcellular location">
    <subcellularLocation>
        <location evidence="2">Cell inner membrane</location>
        <topology evidence="2">Multi-pass membrane protein</topology>
    </subcellularLocation>
</comment>
<dbReference type="SMART" id="SM00086">
    <property type="entry name" value="PAC"/>
    <property type="match status" value="3"/>
</dbReference>
<evidence type="ECO:0000256" key="11">
    <source>
        <dbReference type="ARBA" id="ARBA00022840"/>
    </source>
</evidence>
<feature type="transmembrane region" description="Helical" evidence="19">
    <location>
        <begin position="24"/>
        <end position="48"/>
    </location>
</feature>
<feature type="domain" description="HPt" evidence="26">
    <location>
        <begin position="1045"/>
        <end position="1138"/>
    </location>
</feature>
<dbReference type="Pfam" id="PF02518">
    <property type="entry name" value="HATPase_c"/>
    <property type="match status" value="1"/>
</dbReference>
<dbReference type="FunFam" id="3.30.565.10:FF:000010">
    <property type="entry name" value="Sensor histidine kinase RcsC"/>
    <property type="match status" value="1"/>
</dbReference>
<dbReference type="FunFam" id="1.10.287.130:FF:000002">
    <property type="entry name" value="Two-component osmosensing histidine kinase"/>
    <property type="match status" value="1"/>
</dbReference>
<dbReference type="Gene3D" id="3.40.50.2300">
    <property type="match status" value="1"/>
</dbReference>
<dbReference type="Pfam" id="PF00072">
    <property type="entry name" value="Response_reg"/>
    <property type="match status" value="1"/>
</dbReference>
<dbReference type="Pfam" id="PF08447">
    <property type="entry name" value="PAS_3"/>
    <property type="match status" value="1"/>
</dbReference>
<dbReference type="Pfam" id="PF00989">
    <property type="entry name" value="PAS"/>
    <property type="match status" value="1"/>
</dbReference>
<keyword evidence="4" id="KW-1003">Cell membrane</keyword>
<keyword evidence="11" id="KW-0067">ATP-binding</keyword>
<dbReference type="InterPro" id="IPR008207">
    <property type="entry name" value="Sig_transdc_His_kin_Hpt_dom"/>
</dbReference>
<evidence type="ECO:0000256" key="9">
    <source>
        <dbReference type="ARBA" id="ARBA00022741"/>
    </source>
</evidence>
<feature type="domain" description="PAS" evidence="24">
    <location>
        <begin position="392"/>
        <end position="466"/>
    </location>
</feature>
<evidence type="ECO:0000256" key="7">
    <source>
        <dbReference type="ARBA" id="ARBA00022679"/>
    </source>
</evidence>
<dbReference type="CDD" id="cd00130">
    <property type="entry name" value="PAS"/>
    <property type="match status" value="3"/>
</dbReference>
<evidence type="ECO:0000256" key="10">
    <source>
        <dbReference type="ARBA" id="ARBA00022777"/>
    </source>
</evidence>
<keyword evidence="10" id="KW-0418">Kinase</keyword>
<dbReference type="CDD" id="cd17546">
    <property type="entry name" value="REC_hyHK_CKI1_RcsC-like"/>
    <property type="match status" value="1"/>
</dbReference>
<evidence type="ECO:0000259" key="25">
    <source>
        <dbReference type="PROSITE" id="PS50113"/>
    </source>
</evidence>
<proteinExistence type="predicted"/>
<dbReference type="Gene3D" id="3.30.450.20">
    <property type="entry name" value="PAS domain"/>
    <property type="match status" value="3"/>
</dbReference>
<evidence type="ECO:0000256" key="8">
    <source>
        <dbReference type="ARBA" id="ARBA00022692"/>
    </source>
</evidence>
<dbReference type="Pfam" id="PF13426">
    <property type="entry name" value="PAS_9"/>
    <property type="match status" value="1"/>
</dbReference>
<dbReference type="PROSITE" id="PS50110">
    <property type="entry name" value="RESPONSE_REGULATORY"/>
    <property type="match status" value="1"/>
</dbReference>
<dbReference type="Pfam" id="PF01627">
    <property type="entry name" value="Hpt"/>
    <property type="match status" value="1"/>
</dbReference>
<protein>
    <recommendedName>
        <fullName evidence="16">Sensory/regulatory protein RpfC</fullName>
        <ecNumber evidence="3">2.7.13.3</ecNumber>
    </recommendedName>
</protein>
<evidence type="ECO:0000259" key="23">
    <source>
        <dbReference type="PROSITE" id="PS50110"/>
    </source>
</evidence>
<evidence type="ECO:0000256" key="15">
    <source>
        <dbReference type="ARBA" id="ARBA00064003"/>
    </source>
</evidence>
<keyword evidence="7" id="KW-0808">Transferase</keyword>
<dbReference type="GO" id="GO:0006355">
    <property type="term" value="P:regulation of DNA-templated transcription"/>
    <property type="evidence" value="ECO:0007669"/>
    <property type="project" value="InterPro"/>
</dbReference>
<accession>A0AAQ1JQ84</accession>
<name>A0AAQ1JQ84_9GAMM</name>
<dbReference type="InterPro" id="IPR000014">
    <property type="entry name" value="PAS"/>
</dbReference>
<evidence type="ECO:0000256" key="5">
    <source>
        <dbReference type="ARBA" id="ARBA00022519"/>
    </source>
</evidence>
<evidence type="ECO:0000259" key="26">
    <source>
        <dbReference type="PROSITE" id="PS50894"/>
    </source>
</evidence>
<dbReference type="CDD" id="cd00088">
    <property type="entry name" value="HPT"/>
    <property type="match status" value="1"/>
</dbReference>
<sequence>MLTHSWFYQADLHQGQLLHGHHHYVLLLVSVLVAIAASWLGLQVAGLARRATTTPTRQGALISGAMVLGGGIWAMHFIGMLSFTLPLPVRYDQATTLLSMLPAMAASLLALHLLARPNLNWRIMLSGGVLIGAGIGMMHYYGMTAMRMDALLRFDPLWFFASLIIAVAMAVLALWVRFGLGHESRTHLLIAAIVMGLAISSMHYAGMAAARFVGTAQPDFVPQLNDQENNGLLIAFAVVVFGGLVGVINAMVRFSQLYQRVQANTERIRSIADTAIDAIITWDTSGIIEEANHAAESLFCWPRDELVGQHIDILLPKDSAAQTHAFLQDFSNAGHPPRTGMNLETWCRRRNGTLFPVRVALGQATLKGRNHFVGFISDITERHLLEKSLREREEQYRSLIANIPGVTFRCLPREDWRMLFISDAVEQMTGWPAERFLSGELSFADLIHPDDSDFTVEHVMGAISRREKHTLEYRIFHRDGQLRWVCEYASAIFDEQGNAEWIDGVIIDITDAKLRNAEFKGIVRAISQAQGMADIDLDGRIIFSNRRFIDLSGYPAEQLEGRHLQQLLVSGQFDPQQWQKVREGEYLAGEYTLSHANGSSIHTQIYFNPIIDAYGRPAKVVMLVTDLSERHRMELALLAAKERAELAAESKGAFLANMSHEIRTPMNAIIGFSEVLLNESLSSTQRKYLKTVNQSARSLLGLLNDILDTAKLEKGAVQLEENAFSLRDLCRQLINVFSLEAGQKGLALEFDYHAQQEHYRGDPMRVRQVLTNLLGNAIKFTRQGSVRLQVDADSDGVCLRISDTGIGIEPERIQQIFEPFAQADASMSRRFGGTGLGTTIARQLVELMGGEIRVSSVPEQGSTFAVRLPLEPLDDLTAQLANKTAGNIELPPLRILVADDVAENVQLMEVMLRAEGHRVYSADNGLSAFERVVDDRFDLILMDMQMPEVDGLEATRIIRRYEANMGYPPTPIIALTASVLDRDREAARAAGMEGFASKPVDREALKREIARVLGLQLADEVSLKPATARGPQLVDWYAGEQRWGDRQALIEAIQRFLADLPARLAELEQALQQPSAEQARSLVHRINGSAGNLSLQQLQQAAAELEKRLTQTPTPALADALHALLTAAEQTRAAMPEPGQRRHHNSHSNLSREQRQHLVDNLITVLNRGEVNEQALQQLADTLEQDKRQALEQALDNFDFATAISLLEAERSLAATETEG</sequence>
<dbReference type="PROSITE" id="PS50112">
    <property type="entry name" value="PAS"/>
    <property type="match status" value="3"/>
</dbReference>
<dbReference type="InterPro" id="IPR001789">
    <property type="entry name" value="Sig_transdc_resp-reg_receiver"/>
</dbReference>
<keyword evidence="5" id="KW-0997">Cell inner membrane</keyword>
<comment type="caution">
    <text evidence="28">The sequence shown here is derived from an EMBL/GenBank/DDBJ whole genome shotgun (WGS) entry which is preliminary data.</text>
</comment>
<dbReference type="Gene3D" id="3.30.565.10">
    <property type="entry name" value="Histidine kinase-like ATPase, C-terminal domain"/>
    <property type="match status" value="1"/>
</dbReference>
<dbReference type="InterPro" id="IPR036097">
    <property type="entry name" value="HisK_dim/P_sf"/>
</dbReference>
<dbReference type="Proteomes" id="UP000243518">
    <property type="component" value="Unassembled WGS sequence"/>
</dbReference>
<dbReference type="PROSITE" id="PS50924">
    <property type="entry name" value="MHYT"/>
    <property type="match status" value="1"/>
</dbReference>
<keyword evidence="13" id="KW-0902">Two-component regulatory system</keyword>
<evidence type="ECO:0000256" key="3">
    <source>
        <dbReference type="ARBA" id="ARBA00012438"/>
    </source>
</evidence>
<feature type="domain" description="MHYT" evidence="27">
    <location>
        <begin position="22"/>
        <end position="213"/>
    </location>
</feature>
<dbReference type="InterPro" id="IPR003661">
    <property type="entry name" value="HisK_dim/P_dom"/>
</dbReference>
<gene>
    <name evidence="28" type="ORF">SAMN05216586_10665</name>
</gene>
<dbReference type="InterPro" id="IPR000700">
    <property type="entry name" value="PAS-assoc_C"/>
</dbReference>
<dbReference type="SMART" id="SM00387">
    <property type="entry name" value="HATPase_c"/>
    <property type="match status" value="1"/>
</dbReference>
<keyword evidence="12 19" id="KW-1133">Transmembrane helix</keyword>
<dbReference type="Pfam" id="PF03707">
    <property type="entry name" value="MHYT"/>
    <property type="match status" value="3"/>
</dbReference>
<feature type="transmembrane region" description="Helical" evidence="19">
    <location>
        <begin position="60"/>
        <end position="85"/>
    </location>
</feature>
<dbReference type="InterPro" id="IPR005467">
    <property type="entry name" value="His_kinase_dom"/>
</dbReference>
<evidence type="ECO:0000256" key="1">
    <source>
        <dbReference type="ARBA" id="ARBA00000085"/>
    </source>
</evidence>
<keyword evidence="29" id="KW-1185">Reference proteome</keyword>
<comment type="subunit">
    <text evidence="15">At low DSF concentrations, interacts with RpfF.</text>
</comment>
<evidence type="ECO:0000256" key="21">
    <source>
        <dbReference type="SAM" id="MobiDB-lite"/>
    </source>
</evidence>
<evidence type="ECO:0000313" key="29">
    <source>
        <dbReference type="Proteomes" id="UP000243518"/>
    </source>
</evidence>
<evidence type="ECO:0000256" key="4">
    <source>
        <dbReference type="ARBA" id="ARBA00022475"/>
    </source>
</evidence>
<evidence type="ECO:0000256" key="16">
    <source>
        <dbReference type="ARBA" id="ARBA00068150"/>
    </source>
</evidence>
<evidence type="ECO:0000256" key="6">
    <source>
        <dbReference type="ARBA" id="ARBA00022553"/>
    </source>
</evidence>
<dbReference type="EMBL" id="FNVE01000006">
    <property type="protein sequence ID" value="SEG39426.1"/>
    <property type="molecule type" value="Genomic_DNA"/>
</dbReference>
<dbReference type="InterPro" id="IPR036890">
    <property type="entry name" value="HATPase_C_sf"/>
</dbReference>
<dbReference type="GO" id="GO:0000155">
    <property type="term" value="F:phosphorelay sensor kinase activity"/>
    <property type="evidence" value="ECO:0007669"/>
    <property type="project" value="InterPro"/>
</dbReference>
<evidence type="ECO:0000256" key="2">
    <source>
        <dbReference type="ARBA" id="ARBA00004429"/>
    </source>
</evidence>
<dbReference type="InterPro" id="IPR004358">
    <property type="entry name" value="Sig_transdc_His_kin-like_C"/>
</dbReference>
<feature type="domain" description="PAC" evidence="25">
    <location>
        <begin position="587"/>
        <end position="639"/>
    </location>
</feature>
<dbReference type="SUPFAM" id="SSF47384">
    <property type="entry name" value="Homodimeric domain of signal transducing histidine kinase"/>
    <property type="match status" value="1"/>
</dbReference>
<dbReference type="SMART" id="SM00388">
    <property type="entry name" value="HisKA"/>
    <property type="match status" value="1"/>
</dbReference>
<feature type="domain" description="PAS" evidence="24">
    <location>
        <begin position="515"/>
        <end position="583"/>
    </location>
</feature>
<feature type="modified residue" description="Phosphohistidine" evidence="17">
    <location>
        <position position="1084"/>
    </location>
</feature>
<dbReference type="InterPro" id="IPR035965">
    <property type="entry name" value="PAS-like_dom_sf"/>
</dbReference>
<evidence type="ECO:0000259" key="22">
    <source>
        <dbReference type="PROSITE" id="PS50109"/>
    </source>
</evidence>
<evidence type="ECO:0000256" key="20">
    <source>
        <dbReference type="SAM" id="Coils"/>
    </source>
</evidence>
<dbReference type="InterPro" id="IPR036641">
    <property type="entry name" value="HPT_dom_sf"/>
</dbReference>
<keyword evidence="14 19" id="KW-0472">Membrane</keyword>
<evidence type="ECO:0000256" key="19">
    <source>
        <dbReference type="PROSITE-ProRule" id="PRU00244"/>
    </source>
</evidence>
<dbReference type="Pfam" id="PF00512">
    <property type="entry name" value="HisKA"/>
    <property type="match status" value="1"/>
</dbReference>
<evidence type="ECO:0000259" key="24">
    <source>
        <dbReference type="PROSITE" id="PS50112"/>
    </source>
</evidence>
<keyword evidence="20" id="KW-0175">Coiled coil</keyword>
<feature type="modified residue" description="4-aspartylphosphate" evidence="18">
    <location>
        <position position="943"/>
    </location>
</feature>
<comment type="catalytic activity">
    <reaction evidence="1">
        <text>ATP + protein L-histidine = ADP + protein N-phospho-L-histidine.</text>
        <dbReference type="EC" id="2.7.13.3"/>
    </reaction>
</comment>
<feature type="domain" description="PAS" evidence="24">
    <location>
        <begin position="264"/>
        <end position="334"/>
    </location>
</feature>
<dbReference type="SUPFAM" id="SSF47226">
    <property type="entry name" value="Histidine-containing phosphotransfer domain, HPT domain"/>
    <property type="match status" value="1"/>
</dbReference>
<feature type="transmembrane region" description="Helical" evidence="19">
    <location>
        <begin position="188"/>
        <end position="212"/>
    </location>
</feature>
<dbReference type="SUPFAM" id="SSF55785">
    <property type="entry name" value="PYP-like sensor domain (PAS domain)"/>
    <property type="match status" value="3"/>
</dbReference>
<dbReference type="InterPro" id="IPR013655">
    <property type="entry name" value="PAS_fold_3"/>
</dbReference>
<evidence type="ECO:0000259" key="27">
    <source>
        <dbReference type="PROSITE" id="PS50924"/>
    </source>
</evidence>
<reference evidence="28 29" key="1">
    <citation type="submission" date="2016-10" db="EMBL/GenBank/DDBJ databases">
        <authorList>
            <person name="Varghese N."/>
            <person name="Submissions S."/>
        </authorList>
    </citation>
    <scope>NUCLEOTIDE SEQUENCE [LARGE SCALE GENOMIC DNA]</scope>
    <source>
        <strain evidence="28 29">CECT 8317</strain>
    </source>
</reference>
<dbReference type="SMART" id="SM00091">
    <property type="entry name" value="PAS"/>
    <property type="match status" value="3"/>
</dbReference>
<evidence type="ECO:0000313" key="28">
    <source>
        <dbReference type="EMBL" id="SEG39426.1"/>
    </source>
</evidence>
<feature type="domain" description="PAC" evidence="25">
    <location>
        <begin position="469"/>
        <end position="521"/>
    </location>
</feature>
<dbReference type="InterPro" id="IPR001610">
    <property type="entry name" value="PAC"/>
</dbReference>
<dbReference type="PANTHER" id="PTHR43047">
    <property type="entry name" value="TWO-COMPONENT HISTIDINE PROTEIN KINASE"/>
    <property type="match status" value="1"/>
</dbReference>
<keyword evidence="8 19" id="KW-0812">Transmembrane</keyword>
<feature type="domain" description="PAC" evidence="25">
    <location>
        <begin position="341"/>
        <end position="391"/>
    </location>
</feature>
<organism evidence="28 29">
    <name type="scientific">Halopseudomonas aestusnigri</name>
    <dbReference type="NCBI Taxonomy" id="857252"/>
    <lineage>
        <taxon>Bacteria</taxon>
        <taxon>Pseudomonadati</taxon>
        <taxon>Pseudomonadota</taxon>
        <taxon>Gammaproteobacteria</taxon>
        <taxon>Pseudomonadales</taxon>
        <taxon>Pseudomonadaceae</taxon>
        <taxon>Halopseudomonas</taxon>
    </lineage>
</organism>
<evidence type="ECO:0000256" key="17">
    <source>
        <dbReference type="PROSITE-ProRule" id="PRU00110"/>
    </source>
</evidence>
<dbReference type="NCBIfam" id="TIGR00229">
    <property type="entry name" value="sensory_box"/>
    <property type="match status" value="3"/>
</dbReference>
<dbReference type="Gene3D" id="1.20.120.160">
    <property type="entry name" value="HPT domain"/>
    <property type="match status" value="1"/>
</dbReference>
<dbReference type="InterPro" id="IPR013767">
    <property type="entry name" value="PAS_fold"/>
</dbReference>
<dbReference type="InterPro" id="IPR005330">
    <property type="entry name" value="MHYT_dom"/>
</dbReference>
<dbReference type="AlphaFoldDB" id="A0AAQ1JQ84"/>
<dbReference type="PANTHER" id="PTHR43047:SF64">
    <property type="entry name" value="HISTIDINE KINASE CONTAINING CHEY-HOMOLOGOUS RECEIVER DOMAIN AND PAS DOMAIN-RELATED"/>
    <property type="match status" value="1"/>
</dbReference>
<dbReference type="CDD" id="cd00082">
    <property type="entry name" value="HisKA"/>
    <property type="match status" value="1"/>
</dbReference>
<dbReference type="PROSITE" id="PS50109">
    <property type="entry name" value="HIS_KIN"/>
    <property type="match status" value="1"/>
</dbReference>
<dbReference type="PROSITE" id="PS50113">
    <property type="entry name" value="PAC"/>
    <property type="match status" value="3"/>
</dbReference>
<dbReference type="Gene3D" id="1.10.287.130">
    <property type="match status" value="1"/>
</dbReference>
<dbReference type="RefSeq" id="WP_088275862.1">
    <property type="nucleotide sequence ID" value="NZ_FNVE01000006.1"/>
</dbReference>
<dbReference type="EC" id="2.7.13.3" evidence="3"/>